<evidence type="ECO:0000256" key="1">
    <source>
        <dbReference type="SAM" id="MobiDB-lite"/>
    </source>
</evidence>
<organism evidence="2 3">
    <name type="scientific">Claviceps aff. purpurea</name>
    <dbReference type="NCBI Taxonomy" id="1967640"/>
    <lineage>
        <taxon>Eukaryota</taxon>
        <taxon>Fungi</taxon>
        <taxon>Dikarya</taxon>
        <taxon>Ascomycota</taxon>
        <taxon>Pezizomycotina</taxon>
        <taxon>Sordariomycetes</taxon>
        <taxon>Hypocreomycetidae</taxon>
        <taxon>Hypocreales</taxon>
        <taxon>Clavicipitaceae</taxon>
        <taxon>Claviceps</taxon>
    </lineage>
</organism>
<gene>
    <name evidence="2" type="ORF">E4U09_002483</name>
</gene>
<keyword evidence="3" id="KW-1185">Reference proteome</keyword>
<dbReference type="EMBL" id="SRRH01000021">
    <property type="protein sequence ID" value="KAG6302618.1"/>
    <property type="molecule type" value="Genomic_DNA"/>
</dbReference>
<feature type="compositionally biased region" description="Basic and acidic residues" evidence="1">
    <location>
        <begin position="1"/>
        <end position="10"/>
    </location>
</feature>
<evidence type="ECO:0000313" key="2">
    <source>
        <dbReference type="EMBL" id="KAG6302618.1"/>
    </source>
</evidence>
<reference evidence="2 3" key="1">
    <citation type="journal article" date="2020" name="bioRxiv">
        <title>Whole genome comparisons of ergot fungi reveals the divergence and evolution of species within the genus Claviceps are the result of varying mechanisms driving genome evolution and host range expansion.</title>
        <authorList>
            <person name="Wyka S.A."/>
            <person name="Mondo S.J."/>
            <person name="Liu M."/>
            <person name="Dettman J."/>
            <person name="Nalam V."/>
            <person name="Broders K.D."/>
        </authorList>
    </citation>
    <scope>NUCLEOTIDE SEQUENCE [LARGE SCALE GENOMIC DNA]</scope>
    <source>
        <strain evidence="2 3">Clav52</strain>
    </source>
</reference>
<dbReference type="InterPro" id="IPR006461">
    <property type="entry name" value="PLAC_motif_containing"/>
</dbReference>
<dbReference type="PANTHER" id="PTHR15907">
    <property type="entry name" value="DUF614 FAMILY PROTEIN-RELATED"/>
    <property type="match status" value="1"/>
</dbReference>
<dbReference type="Proteomes" id="UP000707071">
    <property type="component" value="Unassembled WGS sequence"/>
</dbReference>
<comment type="caution">
    <text evidence="2">The sequence shown here is derived from an EMBL/GenBank/DDBJ whole genome shotgun (WGS) entry which is preliminary data.</text>
</comment>
<accession>A0A9P7U267</accession>
<sequence>MDTKEHHDVPHQPPPLQQSAYQHPSDQEPMPIQQHPPPPQAQGIPPPEPSNQVAVTAEENRDLDPRGQEWQFGLFSCFGDMKSSLLGCCLPCVLHGRTMDRIKDPSLQSHDPLNSECIVWSAIQCFTGCGCLYNLIKRGEIRNLYGIHGSGFSDCCTSYWCLCCALVQQDREVALRAGNQVPVMQGYQAQKEGMHMPGAGQPPLV</sequence>
<dbReference type="NCBIfam" id="TIGR01571">
    <property type="entry name" value="A_thal_Cys_rich"/>
    <property type="match status" value="1"/>
</dbReference>
<dbReference type="Pfam" id="PF04749">
    <property type="entry name" value="PLAC8"/>
    <property type="match status" value="1"/>
</dbReference>
<dbReference type="AlphaFoldDB" id="A0A9P7U267"/>
<feature type="compositionally biased region" description="Pro residues" evidence="1">
    <location>
        <begin position="34"/>
        <end position="49"/>
    </location>
</feature>
<proteinExistence type="predicted"/>
<evidence type="ECO:0000313" key="3">
    <source>
        <dbReference type="Proteomes" id="UP000707071"/>
    </source>
</evidence>
<evidence type="ECO:0008006" key="4">
    <source>
        <dbReference type="Google" id="ProtNLM"/>
    </source>
</evidence>
<feature type="region of interest" description="Disordered" evidence="1">
    <location>
        <begin position="1"/>
        <end position="61"/>
    </location>
</feature>
<name>A0A9P7U267_9HYPO</name>
<protein>
    <recommendedName>
        <fullName evidence="4">PLAC8 family protein</fullName>
    </recommendedName>
</protein>